<evidence type="ECO:0000256" key="2">
    <source>
        <dbReference type="ARBA" id="ARBA00007495"/>
    </source>
</evidence>
<dbReference type="eggNOG" id="COG3693">
    <property type="taxonomic scope" value="Bacteria"/>
</dbReference>
<dbReference type="EMBL" id="CP006644">
    <property type="protein sequence ID" value="AHE54257.1"/>
    <property type="molecule type" value="Genomic_DNA"/>
</dbReference>
<dbReference type="SMART" id="SM00633">
    <property type="entry name" value="Glyco_10"/>
    <property type="match status" value="1"/>
</dbReference>
<evidence type="ECO:0000256" key="1">
    <source>
        <dbReference type="ARBA" id="ARBA00000681"/>
    </source>
</evidence>
<dbReference type="PANTHER" id="PTHR31490">
    <property type="entry name" value="GLYCOSYL HYDROLASE"/>
    <property type="match status" value="1"/>
</dbReference>
<dbReference type="PRINTS" id="PR00134">
    <property type="entry name" value="GLHYDRLASE10"/>
</dbReference>
<dbReference type="Pfam" id="PF00331">
    <property type="entry name" value="Glyco_hydro_10"/>
    <property type="match status" value="1"/>
</dbReference>
<dbReference type="PROSITE" id="PS51760">
    <property type="entry name" value="GH10_2"/>
    <property type="match status" value="1"/>
</dbReference>
<gene>
    <name evidence="12" type="ORF">NX02_12795</name>
</gene>
<dbReference type="RefSeq" id="WP_025292465.1">
    <property type="nucleotide sequence ID" value="NZ_CP006644.1"/>
</dbReference>
<dbReference type="InterPro" id="IPR044846">
    <property type="entry name" value="GH10"/>
</dbReference>
<feature type="chain" id="PRO_5004785082" description="Beta-xylanase" evidence="10">
    <location>
        <begin position="27"/>
        <end position="387"/>
    </location>
</feature>
<keyword evidence="8 9" id="KW-0624">Polysaccharide degradation</keyword>
<evidence type="ECO:0000256" key="4">
    <source>
        <dbReference type="ARBA" id="ARBA00022729"/>
    </source>
</evidence>
<evidence type="ECO:0000256" key="6">
    <source>
        <dbReference type="ARBA" id="ARBA00023277"/>
    </source>
</evidence>
<reference evidence="12 13" key="1">
    <citation type="submission" date="2013-07" db="EMBL/GenBank/DDBJ databases">
        <title>Completed genome of Sphingomonas sanxanigenens NX02.</title>
        <authorList>
            <person name="Ma T."/>
            <person name="Huang H."/>
            <person name="Wu M."/>
            <person name="Li X."/>
            <person name="Li G."/>
        </authorList>
    </citation>
    <scope>NUCLEOTIDE SEQUENCE [LARGE SCALE GENOMIC DNA]</scope>
    <source>
        <strain evidence="12 13">NX02</strain>
    </source>
</reference>
<dbReference type="AlphaFoldDB" id="W0ACI3"/>
<evidence type="ECO:0000259" key="11">
    <source>
        <dbReference type="PROSITE" id="PS51760"/>
    </source>
</evidence>
<comment type="similarity">
    <text evidence="2 9">Belongs to the glycosyl hydrolase 10 (cellulase F) family.</text>
</comment>
<keyword evidence="3" id="KW-0858">Xylan degradation</keyword>
<dbReference type="PANTHER" id="PTHR31490:SF88">
    <property type="entry name" value="BETA-XYLANASE"/>
    <property type="match status" value="1"/>
</dbReference>
<dbReference type="InterPro" id="IPR017853">
    <property type="entry name" value="GH"/>
</dbReference>
<name>W0ACI3_9SPHN</name>
<protein>
    <recommendedName>
        <fullName evidence="9">Beta-xylanase</fullName>
        <ecNumber evidence="9">3.2.1.8</ecNumber>
    </recommendedName>
</protein>
<proteinExistence type="inferred from homology"/>
<dbReference type="GO" id="GO:0031176">
    <property type="term" value="F:endo-1,4-beta-xylanase activity"/>
    <property type="evidence" value="ECO:0007669"/>
    <property type="project" value="UniProtKB-EC"/>
</dbReference>
<dbReference type="PROSITE" id="PS51318">
    <property type="entry name" value="TAT"/>
    <property type="match status" value="1"/>
</dbReference>
<evidence type="ECO:0000256" key="5">
    <source>
        <dbReference type="ARBA" id="ARBA00022801"/>
    </source>
</evidence>
<keyword evidence="7 9" id="KW-0326">Glycosidase</keyword>
<dbReference type="SUPFAM" id="SSF51445">
    <property type="entry name" value="(Trans)glycosidases"/>
    <property type="match status" value="1"/>
</dbReference>
<evidence type="ECO:0000313" key="12">
    <source>
        <dbReference type="EMBL" id="AHE54257.1"/>
    </source>
</evidence>
<accession>W0ACI3</accession>
<feature type="signal peptide" evidence="10">
    <location>
        <begin position="1"/>
        <end position="26"/>
    </location>
</feature>
<organism evidence="12 13">
    <name type="scientific">Sphingomonas sanxanigenens DSM 19645 = NX02</name>
    <dbReference type="NCBI Taxonomy" id="1123269"/>
    <lineage>
        <taxon>Bacteria</taxon>
        <taxon>Pseudomonadati</taxon>
        <taxon>Pseudomonadota</taxon>
        <taxon>Alphaproteobacteria</taxon>
        <taxon>Sphingomonadales</taxon>
        <taxon>Sphingomonadaceae</taxon>
        <taxon>Sphingomonas</taxon>
    </lineage>
</organism>
<keyword evidence="4 10" id="KW-0732">Signal</keyword>
<dbReference type="Gene3D" id="3.20.20.80">
    <property type="entry name" value="Glycosidases"/>
    <property type="match status" value="1"/>
</dbReference>
<evidence type="ECO:0000256" key="3">
    <source>
        <dbReference type="ARBA" id="ARBA00022651"/>
    </source>
</evidence>
<dbReference type="EC" id="3.2.1.8" evidence="9"/>
<dbReference type="OrthoDB" id="9815836at2"/>
<evidence type="ECO:0000256" key="8">
    <source>
        <dbReference type="ARBA" id="ARBA00023326"/>
    </source>
</evidence>
<dbReference type="PATRIC" id="fig|1123269.5.peg.2488"/>
<sequence length="387" mass="43132">MIRIRRREAMLGAGAVLAAGALPAFAQDEAAVAPTPGLPLDALAVAAGMRFGSAMGIGSRNAPRGFGDARYRAVMAAECGILTPENEMKWSVIRRNGPDAWDFSGADQLIAFAERNGMAFRGHTLLWNHPDYAPKWWDAHDYGQRPASEAERLMVEHVDRVCTRYGQRIASYDVVNEAIDHKTGLLRETALSRPVGAQQLMDIAFHAARRAAPHAELVYNDYMLWEPGGELHRAKVLDLLEGFRKRNVPVDALGIQAHIGDHDPDKGSAFGLHDEHAWRDFLDRVTAMGYNLLITELDVSDKRLPADIETRDRETARYMRAFLDACFAYPQLKDVIVWGMADAYSWHQGLTPRADGLRKRPGLYDEDFRPKPMRAALADAFKARATL</sequence>
<dbReference type="HOGENOM" id="CLU_020161_7_0_5"/>
<evidence type="ECO:0000256" key="9">
    <source>
        <dbReference type="RuleBase" id="RU361174"/>
    </source>
</evidence>
<dbReference type="Proteomes" id="UP000018851">
    <property type="component" value="Chromosome"/>
</dbReference>
<dbReference type="KEGG" id="ssan:NX02_12795"/>
<evidence type="ECO:0000256" key="10">
    <source>
        <dbReference type="SAM" id="SignalP"/>
    </source>
</evidence>
<feature type="domain" description="GH10" evidence="11">
    <location>
        <begin position="52"/>
        <end position="380"/>
    </location>
</feature>
<keyword evidence="5 9" id="KW-0378">Hydrolase</keyword>
<comment type="catalytic activity">
    <reaction evidence="1 9">
        <text>Endohydrolysis of (1-&gt;4)-beta-D-xylosidic linkages in xylans.</text>
        <dbReference type="EC" id="3.2.1.8"/>
    </reaction>
</comment>
<evidence type="ECO:0000313" key="13">
    <source>
        <dbReference type="Proteomes" id="UP000018851"/>
    </source>
</evidence>
<evidence type="ECO:0000256" key="7">
    <source>
        <dbReference type="ARBA" id="ARBA00023295"/>
    </source>
</evidence>
<dbReference type="InterPro" id="IPR001000">
    <property type="entry name" value="GH10_dom"/>
</dbReference>
<dbReference type="STRING" id="1123269.NX02_12795"/>
<dbReference type="InterPro" id="IPR006311">
    <property type="entry name" value="TAT_signal"/>
</dbReference>
<keyword evidence="6 9" id="KW-0119">Carbohydrate metabolism</keyword>
<dbReference type="GO" id="GO:0045493">
    <property type="term" value="P:xylan catabolic process"/>
    <property type="evidence" value="ECO:0007669"/>
    <property type="project" value="UniProtKB-KW"/>
</dbReference>
<keyword evidence="13" id="KW-1185">Reference proteome</keyword>